<evidence type="ECO:0000256" key="4">
    <source>
        <dbReference type="ARBA" id="ARBA00022801"/>
    </source>
</evidence>
<dbReference type="SUPFAM" id="SSF46785">
    <property type="entry name" value="Winged helix' DNA-binding domain"/>
    <property type="match status" value="1"/>
</dbReference>
<dbReference type="Proteomes" id="UP001459277">
    <property type="component" value="Unassembled WGS sequence"/>
</dbReference>
<dbReference type="GO" id="GO:0043531">
    <property type="term" value="F:ADP binding"/>
    <property type="evidence" value="ECO:0007669"/>
    <property type="project" value="InterPro"/>
</dbReference>
<dbReference type="GO" id="GO:0007165">
    <property type="term" value="P:signal transduction"/>
    <property type="evidence" value="ECO:0007669"/>
    <property type="project" value="InterPro"/>
</dbReference>
<sequence>MASTSSETPSLSLSLSSSSIPGSNYDVFLSFRGEDTRHGFTDHLYEAFRSKGIEAFRDSEKLQLGQEIASELIQAIEKSQYAIVVFSEKYADSRWCLDELAEIVECKKNKGLQVVPVFYHVDPSDVRKHTGPFEKAFDEHNKDDRIDGEKIQKWEDALREVGNLSGKHLILHQSSEAKVIQNIVQWISNNLSYKIETNELVGISSRTEDLKLLLALKSNDVRFIGIWGMGGMGKTTLAKFVHNKFSDQFEAHSFIHDVRRKSEKGLHGLQRTLLKKLLGIDMDIQDVDDGVPIIKKRLHCKKILLILDDVDDLRQLEKLAGGHNWFGSGSRIVITTRDRSLLVRPDVNEIYEVKALNNREALQLFSLKAFGKGHPDVDYMELSQDFVRYSHGLPLALELLGSSLLKKNKIFWEGLLEKLKKYPERGIIKVLEISYEGLEPIQKEIFLNIACFFCGNDQDSVFKILDYLELVPKYGLEILKDKALIKLQDNRLWMHDLLREMGRDIVYQECPDIPLRRSRLWLYKDIGDALEMNKETEEIQGIVLKLFNPKVAHWNLNSFSKMHCLKILIIDNVDLKNDLKYLPNGLRFLDWNGYPSKLFPSSFKAKSFERLKAIKLNKSPKLIKTPNFIDFPDLEELELKDCINLLALHPSIGVHKKLTLLNLKGCKNLKSLPRKLEMESLEILILSECSKVKSIPEFGENMKSVSKFYLDGTAIIKLPISIGNLTGLVLLNVKDCKNLMTLPRTFLNLNSLEKLYLSGCSKLLKILGATESLDSFEGFDETRTVEKLKKLFISGVKRRSTNLLDLSITSLSSLCSLSKLETLDLSYCNLNAIPNAIGCLSTLEILILRGNNFGSFMQRSPDPLEMLLTSLSEGSCSLNKLDLSYCNLHGFSDKIGCLPSLEKLILSGNKFSYLPESIAQLSNLLFLGLRDCPSLRSFPMLPLRAKSSPLLNSLPKSECPAIDGPGFGYSIFITRPSKKRLALAQDFIACIYLRSPMFEIPTRAFGSKIPEWFELQNIGAEINIKVPSHLCNELAGIASCGVICCRQPIDPLQLDSYLIFNGNILDAHLEMFPMLQDLSDQLFLFYFSIATSNWKICVVNGYAKFGIRFRAHGSGMEVKECGIHLVYKKGVESFQEYRNRIRAERLLKKTKRIRAEREKKAIEYMGLAGRTDFMAESHKIPREKKQREKDIAEIKRLMAESQRSNNSIILYEGLDECDGAGHSGEGSSNDVPHPKQIERLPELAHGDSNSEGSSEYDKWGEELSYWEESSESDQEG</sequence>
<dbReference type="InterPro" id="IPR044974">
    <property type="entry name" value="Disease_R_plants"/>
</dbReference>
<keyword evidence="5" id="KW-0611">Plant defense</keyword>
<dbReference type="InterPro" id="IPR058192">
    <property type="entry name" value="WHD_ROQ1-like"/>
</dbReference>
<dbReference type="Pfam" id="PF23286">
    <property type="entry name" value="LRR_13"/>
    <property type="match status" value="1"/>
</dbReference>
<dbReference type="Gene3D" id="3.40.50.10140">
    <property type="entry name" value="Toll/interleukin-1 receptor homology (TIR) domain"/>
    <property type="match status" value="1"/>
</dbReference>
<evidence type="ECO:0000256" key="3">
    <source>
        <dbReference type="ARBA" id="ARBA00022737"/>
    </source>
</evidence>
<dbReference type="Pfam" id="PF00931">
    <property type="entry name" value="NB-ARC"/>
    <property type="match status" value="1"/>
</dbReference>
<dbReference type="GO" id="GO:0006952">
    <property type="term" value="P:defense response"/>
    <property type="evidence" value="ECO:0007669"/>
    <property type="project" value="UniProtKB-KW"/>
</dbReference>
<evidence type="ECO:0000313" key="11">
    <source>
        <dbReference type="Proteomes" id="UP001459277"/>
    </source>
</evidence>
<dbReference type="Pfam" id="PF20160">
    <property type="entry name" value="C-JID"/>
    <property type="match status" value="1"/>
</dbReference>
<organism evidence="10 11">
    <name type="scientific">Lithocarpus litseifolius</name>
    <dbReference type="NCBI Taxonomy" id="425828"/>
    <lineage>
        <taxon>Eukaryota</taxon>
        <taxon>Viridiplantae</taxon>
        <taxon>Streptophyta</taxon>
        <taxon>Embryophyta</taxon>
        <taxon>Tracheophyta</taxon>
        <taxon>Spermatophyta</taxon>
        <taxon>Magnoliopsida</taxon>
        <taxon>eudicotyledons</taxon>
        <taxon>Gunneridae</taxon>
        <taxon>Pentapetalae</taxon>
        <taxon>rosids</taxon>
        <taxon>fabids</taxon>
        <taxon>Fagales</taxon>
        <taxon>Fagaceae</taxon>
        <taxon>Lithocarpus</taxon>
    </lineage>
</organism>
<dbReference type="InterPro" id="IPR036390">
    <property type="entry name" value="WH_DNA-bd_sf"/>
</dbReference>
<dbReference type="Gene3D" id="1.10.8.430">
    <property type="entry name" value="Helical domain of apoptotic protease-activating factors"/>
    <property type="match status" value="1"/>
</dbReference>
<gene>
    <name evidence="10" type="ORF">SO802_024755</name>
</gene>
<evidence type="ECO:0000256" key="8">
    <source>
        <dbReference type="SAM" id="MobiDB-lite"/>
    </source>
</evidence>
<dbReference type="PANTHER" id="PTHR11017:SF573">
    <property type="entry name" value="ADP-RIBOSYL CYCLASE_CYCLIC ADP-RIBOSE HYDROLASE"/>
    <property type="match status" value="1"/>
</dbReference>
<feature type="region of interest" description="Disordered" evidence="8">
    <location>
        <begin position="1219"/>
        <end position="1276"/>
    </location>
</feature>
<comment type="caution">
    <text evidence="10">The sequence shown here is derived from an EMBL/GenBank/DDBJ whole genome shotgun (WGS) entry which is preliminary data.</text>
</comment>
<keyword evidence="4" id="KW-0378">Hydrolase</keyword>
<dbReference type="EC" id="3.2.2.6" evidence="1"/>
<dbReference type="SUPFAM" id="SSF52047">
    <property type="entry name" value="RNI-like"/>
    <property type="match status" value="1"/>
</dbReference>
<dbReference type="InterPro" id="IPR000157">
    <property type="entry name" value="TIR_dom"/>
</dbReference>
<evidence type="ECO:0000256" key="1">
    <source>
        <dbReference type="ARBA" id="ARBA00011982"/>
    </source>
</evidence>
<dbReference type="AlphaFoldDB" id="A0AAW2CAH9"/>
<evidence type="ECO:0000256" key="6">
    <source>
        <dbReference type="ARBA" id="ARBA00023027"/>
    </source>
</evidence>
<feature type="compositionally biased region" description="Acidic residues" evidence="8">
    <location>
        <begin position="1264"/>
        <end position="1276"/>
    </location>
</feature>
<dbReference type="Pfam" id="PF01582">
    <property type="entry name" value="TIR"/>
    <property type="match status" value="1"/>
</dbReference>
<dbReference type="InterPro" id="IPR058546">
    <property type="entry name" value="RPS4B/Roq1-like_LRR"/>
</dbReference>
<dbReference type="PANTHER" id="PTHR11017">
    <property type="entry name" value="LEUCINE-RICH REPEAT-CONTAINING PROTEIN"/>
    <property type="match status" value="1"/>
</dbReference>
<dbReference type="PROSITE" id="PS50104">
    <property type="entry name" value="TIR"/>
    <property type="match status" value="1"/>
</dbReference>
<dbReference type="Pfam" id="PF00560">
    <property type="entry name" value="LRR_1"/>
    <property type="match status" value="2"/>
</dbReference>
<dbReference type="InterPro" id="IPR001611">
    <property type="entry name" value="Leu-rich_rpt"/>
</dbReference>
<dbReference type="PRINTS" id="PR00364">
    <property type="entry name" value="DISEASERSIST"/>
</dbReference>
<keyword evidence="3" id="KW-0677">Repeat</keyword>
<keyword evidence="11" id="KW-1185">Reference proteome</keyword>
<comment type="catalytic activity">
    <reaction evidence="7">
        <text>NAD(+) + H2O = ADP-D-ribose + nicotinamide + H(+)</text>
        <dbReference type="Rhea" id="RHEA:16301"/>
        <dbReference type="ChEBI" id="CHEBI:15377"/>
        <dbReference type="ChEBI" id="CHEBI:15378"/>
        <dbReference type="ChEBI" id="CHEBI:17154"/>
        <dbReference type="ChEBI" id="CHEBI:57540"/>
        <dbReference type="ChEBI" id="CHEBI:57967"/>
        <dbReference type="EC" id="3.2.2.6"/>
    </reaction>
    <physiologicalReaction direction="left-to-right" evidence="7">
        <dbReference type="Rhea" id="RHEA:16302"/>
    </physiologicalReaction>
</comment>
<accession>A0AAW2CAH9</accession>
<dbReference type="SMART" id="SM00255">
    <property type="entry name" value="TIR"/>
    <property type="match status" value="1"/>
</dbReference>
<dbReference type="SMART" id="SM00369">
    <property type="entry name" value="LRR_TYP"/>
    <property type="match status" value="2"/>
</dbReference>
<keyword evidence="6" id="KW-0520">NAD</keyword>
<feature type="compositionally biased region" description="Basic and acidic residues" evidence="8">
    <location>
        <begin position="1232"/>
        <end position="1245"/>
    </location>
</feature>
<proteinExistence type="predicted"/>
<evidence type="ECO:0000256" key="7">
    <source>
        <dbReference type="ARBA" id="ARBA00047304"/>
    </source>
</evidence>
<feature type="domain" description="TIR" evidence="9">
    <location>
        <begin position="23"/>
        <end position="195"/>
    </location>
</feature>
<dbReference type="SUPFAM" id="SSF52540">
    <property type="entry name" value="P-loop containing nucleoside triphosphate hydrolases"/>
    <property type="match status" value="1"/>
</dbReference>
<evidence type="ECO:0000259" key="9">
    <source>
        <dbReference type="PROSITE" id="PS50104"/>
    </source>
</evidence>
<dbReference type="FunFam" id="3.40.50.10140:FF:000007">
    <property type="entry name" value="Disease resistance protein (TIR-NBS-LRR class)"/>
    <property type="match status" value="1"/>
</dbReference>
<dbReference type="GO" id="GO:0061809">
    <property type="term" value="F:NAD+ nucleosidase activity, cyclic ADP-ribose generating"/>
    <property type="evidence" value="ECO:0007669"/>
    <property type="project" value="UniProtKB-EC"/>
</dbReference>
<dbReference type="InterPro" id="IPR032675">
    <property type="entry name" value="LRR_dom_sf"/>
</dbReference>
<dbReference type="InterPro" id="IPR002182">
    <property type="entry name" value="NB-ARC"/>
</dbReference>
<evidence type="ECO:0000313" key="10">
    <source>
        <dbReference type="EMBL" id="KAK9995052.1"/>
    </source>
</evidence>
<reference evidence="10 11" key="1">
    <citation type="submission" date="2024-01" db="EMBL/GenBank/DDBJ databases">
        <title>A telomere-to-telomere, gap-free genome of sweet tea (Lithocarpus litseifolius).</title>
        <authorList>
            <person name="Zhou J."/>
        </authorList>
    </citation>
    <scope>NUCLEOTIDE SEQUENCE [LARGE SCALE GENOMIC DNA]</scope>
    <source>
        <strain evidence="10">Zhou-2022a</strain>
        <tissue evidence="10">Leaf</tissue>
    </source>
</reference>
<dbReference type="Gene3D" id="3.40.50.300">
    <property type="entry name" value="P-loop containing nucleotide triphosphate hydrolases"/>
    <property type="match status" value="1"/>
</dbReference>
<dbReference type="InterPro" id="IPR042197">
    <property type="entry name" value="Apaf_helical"/>
</dbReference>
<dbReference type="Pfam" id="PF23282">
    <property type="entry name" value="WHD_ROQ1"/>
    <property type="match status" value="1"/>
</dbReference>
<dbReference type="InterPro" id="IPR035897">
    <property type="entry name" value="Toll_tir_struct_dom_sf"/>
</dbReference>
<dbReference type="Gene3D" id="3.80.10.10">
    <property type="entry name" value="Ribonuclease Inhibitor"/>
    <property type="match status" value="4"/>
</dbReference>
<dbReference type="SUPFAM" id="SSF52200">
    <property type="entry name" value="Toll/Interleukin receptor TIR domain"/>
    <property type="match status" value="1"/>
</dbReference>
<dbReference type="EMBL" id="JAZDWU010000008">
    <property type="protein sequence ID" value="KAK9995052.1"/>
    <property type="molecule type" value="Genomic_DNA"/>
</dbReference>
<evidence type="ECO:0000256" key="5">
    <source>
        <dbReference type="ARBA" id="ARBA00022821"/>
    </source>
</evidence>
<protein>
    <recommendedName>
        <fullName evidence="1">ADP-ribosyl cyclase/cyclic ADP-ribose hydrolase</fullName>
        <ecNumber evidence="1">3.2.2.6</ecNumber>
    </recommendedName>
</protein>
<dbReference type="InterPro" id="IPR045344">
    <property type="entry name" value="C-JID"/>
</dbReference>
<dbReference type="InterPro" id="IPR003591">
    <property type="entry name" value="Leu-rich_rpt_typical-subtyp"/>
</dbReference>
<keyword evidence="2" id="KW-0433">Leucine-rich repeat</keyword>
<dbReference type="InterPro" id="IPR027417">
    <property type="entry name" value="P-loop_NTPase"/>
</dbReference>
<name>A0AAW2CAH9_9ROSI</name>
<evidence type="ECO:0000256" key="2">
    <source>
        <dbReference type="ARBA" id="ARBA00022614"/>
    </source>
</evidence>